<dbReference type="GO" id="GO:0003723">
    <property type="term" value="F:RNA binding"/>
    <property type="evidence" value="ECO:0007669"/>
    <property type="project" value="InterPro"/>
</dbReference>
<dbReference type="CDD" id="cd18103">
    <property type="entry name" value="SpoU-like_RlmB"/>
    <property type="match status" value="1"/>
</dbReference>
<gene>
    <name evidence="4" type="primary">rlmB</name>
    <name evidence="4" type="ORF">TRIP_B200676</name>
</gene>
<dbReference type="Gene3D" id="3.40.1280.10">
    <property type="match status" value="1"/>
</dbReference>
<dbReference type="GO" id="GO:0006396">
    <property type="term" value="P:RNA processing"/>
    <property type="evidence" value="ECO:0007669"/>
    <property type="project" value="InterPro"/>
</dbReference>
<dbReference type="SMART" id="SM00967">
    <property type="entry name" value="SpoU_sub_bind"/>
    <property type="match status" value="1"/>
</dbReference>
<organism evidence="4">
    <name type="scientific">Uncultured Desulfatiglans sp</name>
    <dbReference type="NCBI Taxonomy" id="1748965"/>
    <lineage>
        <taxon>Bacteria</taxon>
        <taxon>Pseudomonadati</taxon>
        <taxon>Thermodesulfobacteriota</taxon>
        <taxon>Desulfobacteria</taxon>
        <taxon>Desulfatiglandales</taxon>
        <taxon>Desulfatiglandaceae</taxon>
        <taxon>Desulfatiglans</taxon>
        <taxon>environmental samples</taxon>
    </lineage>
</organism>
<dbReference type="SUPFAM" id="SSF75217">
    <property type="entry name" value="alpha/beta knot"/>
    <property type="match status" value="1"/>
</dbReference>
<dbReference type="InterPro" id="IPR004441">
    <property type="entry name" value="rRNA_MeTrfase_TrmH"/>
</dbReference>
<dbReference type="PANTHER" id="PTHR46429">
    <property type="entry name" value="23S RRNA (GUANOSINE-2'-O-)-METHYLTRANSFERASE RLMB"/>
    <property type="match status" value="1"/>
</dbReference>
<protein>
    <submittedName>
        <fullName evidence="4">23S rRNA (Guanosine-2'-O-)-methyltransferase RlmB</fullName>
        <ecNumber evidence="4">2.1.1.185</ecNumber>
    </submittedName>
</protein>
<dbReference type="GO" id="GO:0005829">
    <property type="term" value="C:cytosol"/>
    <property type="evidence" value="ECO:0007669"/>
    <property type="project" value="TreeGrafter"/>
</dbReference>
<evidence type="ECO:0000259" key="3">
    <source>
        <dbReference type="SMART" id="SM00967"/>
    </source>
</evidence>
<dbReference type="GO" id="GO:0032259">
    <property type="term" value="P:methylation"/>
    <property type="evidence" value="ECO:0007669"/>
    <property type="project" value="UniProtKB-KW"/>
</dbReference>
<proteinExistence type="predicted"/>
<dbReference type="PANTHER" id="PTHR46429:SF1">
    <property type="entry name" value="23S RRNA (GUANOSINE-2'-O-)-METHYLTRANSFERASE RLMB"/>
    <property type="match status" value="1"/>
</dbReference>
<dbReference type="InterPro" id="IPR029028">
    <property type="entry name" value="Alpha/beta_knot_MTases"/>
</dbReference>
<dbReference type="InterPro" id="IPR029064">
    <property type="entry name" value="Ribosomal_eL30-like_sf"/>
</dbReference>
<reference evidence="4" key="1">
    <citation type="submission" date="2018-07" db="EMBL/GenBank/DDBJ databases">
        <authorList>
            <consortium name="Genoscope - CEA"/>
            <person name="William W."/>
        </authorList>
    </citation>
    <scope>NUCLEOTIDE SEQUENCE</scope>
    <source>
        <strain evidence="4">IK1</strain>
    </source>
</reference>
<dbReference type="EMBL" id="UPXX01000013">
    <property type="protein sequence ID" value="VBB42536.1"/>
    <property type="molecule type" value="Genomic_DNA"/>
</dbReference>
<keyword evidence="2 4" id="KW-0808">Transferase</keyword>
<dbReference type="Pfam" id="PF00588">
    <property type="entry name" value="SpoU_methylase"/>
    <property type="match status" value="1"/>
</dbReference>
<keyword evidence="1 4" id="KW-0489">Methyltransferase</keyword>
<dbReference type="GO" id="GO:0008173">
    <property type="term" value="F:RNA methyltransferase activity"/>
    <property type="evidence" value="ECO:0007669"/>
    <property type="project" value="InterPro"/>
</dbReference>
<evidence type="ECO:0000256" key="1">
    <source>
        <dbReference type="ARBA" id="ARBA00022603"/>
    </source>
</evidence>
<dbReference type="Gene3D" id="3.30.1330.30">
    <property type="match status" value="1"/>
</dbReference>
<dbReference type="InterPro" id="IPR029026">
    <property type="entry name" value="tRNA_m1G_MTases_N"/>
</dbReference>
<dbReference type="InterPro" id="IPR013123">
    <property type="entry name" value="SpoU_subst-bd"/>
</dbReference>
<feature type="domain" description="RNA 2-O ribose methyltransferase substrate binding" evidence="3">
    <location>
        <begin position="14"/>
        <end position="90"/>
    </location>
</feature>
<accession>A0A653A3B6</accession>
<dbReference type="SUPFAM" id="SSF55315">
    <property type="entry name" value="L30e-like"/>
    <property type="match status" value="1"/>
</dbReference>
<dbReference type="Pfam" id="PF08032">
    <property type="entry name" value="SpoU_sub_bind"/>
    <property type="match status" value="1"/>
</dbReference>
<dbReference type="EC" id="2.1.1.185" evidence="4"/>
<evidence type="ECO:0000256" key="2">
    <source>
        <dbReference type="ARBA" id="ARBA00022679"/>
    </source>
</evidence>
<dbReference type="AlphaFoldDB" id="A0A653A3B6"/>
<sequence length="271" mass="28711">MGTPGRPENVGEVLIPGFHAVREALLRGSVALKEIWVAGGRLSPRLRELVELASGMGVAVLEKPPAVFAGRFPDVAHQGVAAVAAAFAYADLEETAHRALDRGEEAVFVALDHVTDEGNLGALIRTSAFFGAQGMILPRDRSAGISPRVLKRASGACAVLPVVQVVNLVRSLRQLKAMGYWAVGTAGESSVSIYDFDWRRPIVLILGNEEKGLGPGIRKSCDQLVAIPGSGLMESLNVSVAGGVILAEIRRRHRTGKPFIPAEGTSPARRS</sequence>
<evidence type="ECO:0000313" key="4">
    <source>
        <dbReference type="EMBL" id="VBB42536.1"/>
    </source>
</evidence>
<name>A0A653A3B6_UNCDX</name>
<dbReference type="InterPro" id="IPR001537">
    <property type="entry name" value="SpoU_MeTrfase"/>
</dbReference>
<dbReference type="NCBIfam" id="TIGR00186">
    <property type="entry name" value="rRNA_methyl_3"/>
    <property type="match status" value="1"/>
</dbReference>